<keyword evidence="4" id="KW-0812">Transmembrane</keyword>
<evidence type="ECO:0000256" key="2">
    <source>
        <dbReference type="ARBA" id="ARBA00022679"/>
    </source>
</evidence>
<dbReference type="Proteomes" id="UP000001173">
    <property type="component" value="Chromosome"/>
</dbReference>
<dbReference type="STRING" id="264203.ZMO0419"/>
<dbReference type="SMART" id="SM00563">
    <property type="entry name" value="PlsC"/>
    <property type="match status" value="1"/>
</dbReference>
<dbReference type="PANTHER" id="PTHR10434">
    <property type="entry name" value="1-ACYL-SN-GLYCEROL-3-PHOSPHATE ACYLTRANSFERASE"/>
    <property type="match status" value="1"/>
</dbReference>
<dbReference type="eggNOG" id="COG0204">
    <property type="taxonomic scope" value="Bacteria"/>
</dbReference>
<evidence type="ECO:0000256" key="4">
    <source>
        <dbReference type="SAM" id="Phobius"/>
    </source>
</evidence>
<sequence length="250" mass="27993">MPFENGFIRSEFGIEYMIAKLRAALFLVIFYSLTVLMIFMAFPLLLGKQSAMWRQANRWARLHSFLARHIIGIHSEWLGDKLDTLFSEDRVYLVVAKHESMFETLELVRFLGHPAIILKKELVDLPLFGRLLKAHGSIPVDRSRSAVALRRMLRAAGDAKEQGRSLLLFPEGTRVAHGDAPPIRAGFYGLYKMLNLPVVPIALDSGLLWGGGLNKKAGIVHFQAGEVIPAGLPRKEAEALVHAAINRFNQ</sequence>
<keyword evidence="2" id="KW-0808">Transferase</keyword>
<reference evidence="6 7" key="1">
    <citation type="journal article" date="2005" name="Nat. Biotechnol.">
        <title>The genome sequence of the ethanologenic bacterium Zymomonas mobilis ZM4.</title>
        <authorList>
            <person name="Seo J.S."/>
            <person name="Chong H."/>
            <person name="Park H.S."/>
            <person name="Yoon K.O."/>
            <person name="Jung C."/>
            <person name="Kim J.J."/>
            <person name="Hong J.H."/>
            <person name="Kim H."/>
            <person name="Kim J.H."/>
            <person name="Kil J.I."/>
            <person name="Park C.J."/>
            <person name="Oh H.M."/>
            <person name="Lee J.S."/>
            <person name="Jin S.J."/>
            <person name="Um H.W."/>
            <person name="Lee H.J."/>
            <person name="Oh S.J."/>
            <person name="Kim J.Y."/>
            <person name="Kang H.L."/>
            <person name="Lee S.Y."/>
            <person name="Lee K.J."/>
            <person name="Kang H.S."/>
        </authorList>
    </citation>
    <scope>NUCLEOTIDE SEQUENCE [LARGE SCALE GENOMIC DNA]</scope>
    <source>
        <strain evidence="7">ATCC 31821 / ZM4 / CP4</strain>
    </source>
</reference>
<dbReference type="PANTHER" id="PTHR10434:SF11">
    <property type="entry name" value="1-ACYL-SN-GLYCEROL-3-PHOSPHATE ACYLTRANSFERASE"/>
    <property type="match status" value="1"/>
</dbReference>
<evidence type="ECO:0000256" key="3">
    <source>
        <dbReference type="ARBA" id="ARBA00023315"/>
    </source>
</evidence>
<protein>
    <submittedName>
        <fullName evidence="6">Phospholipid/glycerol acyltransferase</fullName>
    </submittedName>
</protein>
<comment type="pathway">
    <text evidence="1">Lipid metabolism.</text>
</comment>
<evidence type="ECO:0000259" key="5">
    <source>
        <dbReference type="SMART" id="SM00563"/>
    </source>
</evidence>
<dbReference type="Pfam" id="PF01553">
    <property type="entry name" value="Acyltransferase"/>
    <property type="match status" value="1"/>
</dbReference>
<gene>
    <name evidence="6" type="ordered locus">ZMO0419</name>
</gene>
<evidence type="ECO:0000313" key="6">
    <source>
        <dbReference type="EMBL" id="AAV89043.1"/>
    </source>
</evidence>
<keyword evidence="4" id="KW-1133">Transmembrane helix</keyword>
<keyword evidence="3 6" id="KW-0012">Acyltransferase</keyword>
<feature type="transmembrane region" description="Helical" evidence="4">
    <location>
        <begin position="23"/>
        <end position="46"/>
    </location>
</feature>
<dbReference type="SUPFAM" id="SSF69593">
    <property type="entry name" value="Glycerol-3-phosphate (1)-acyltransferase"/>
    <property type="match status" value="1"/>
</dbReference>
<dbReference type="GO" id="GO:0006654">
    <property type="term" value="P:phosphatidic acid biosynthetic process"/>
    <property type="evidence" value="ECO:0007669"/>
    <property type="project" value="TreeGrafter"/>
</dbReference>
<dbReference type="GO" id="GO:0003841">
    <property type="term" value="F:1-acylglycerol-3-phosphate O-acyltransferase activity"/>
    <property type="evidence" value="ECO:0007669"/>
    <property type="project" value="TreeGrafter"/>
</dbReference>
<feature type="domain" description="Phospholipid/glycerol acyltransferase" evidence="5">
    <location>
        <begin position="92"/>
        <end position="206"/>
    </location>
</feature>
<accession>Q5NQG1</accession>
<keyword evidence="7" id="KW-1185">Reference proteome</keyword>
<name>Q5NQG1_ZYMMO</name>
<organism evidence="6 7">
    <name type="scientific">Zymomonas mobilis subsp. mobilis (strain ATCC 31821 / ZM4 / CP4)</name>
    <dbReference type="NCBI Taxonomy" id="264203"/>
    <lineage>
        <taxon>Bacteria</taxon>
        <taxon>Pseudomonadati</taxon>
        <taxon>Pseudomonadota</taxon>
        <taxon>Alphaproteobacteria</taxon>
        <taxon>Sphingomonadales</taxon>
        <taxon>Zymomonadaceae</taxon>
        <taxon>Zymomonas</taxon>
    </lineage>
</organism>
<dbReference type="KEGG" id="zmo:ZMO0419"/>
<dbReference type="AlphaFoldDB" id="Q5NQG1"/>
<dbReference type="InterPro" id="IPR002123">
    <property type="entry name" value="Plipid/glycerol_acylTrfase"/>
</dbReference>
<evidence type="ECO:0000313" key="7">
    <source>
        <dbReference type="Proteomes" id="UP000001173"/>
    </source>
</evidence>
<dbReference type="RefSeq" id="WP_011240334.1">
    <property type="nucleotide sequence ID" value="NC_006526.2"/>
</dbReference>
<reference evidence="6 7" key="2">
    <citation type="journal article" date="2009" name="Nat. Biotechnol.">
        <title>Improved genome annotation for Zymomonas mobilis.</title>
        <authorList>
            <person name="Yang S."/>
            <person name="Pappas K.M."/>
            <person name="Hauser L.J."/>
            <person name="Land M.L."/>
            <person name="Chen G.L."/>
            <person name="Hurst G.B."/>
            <person name="Pan C."/>
            <person name="Kouvelis V.N."/>
            <person name="Typas M.A."/>
            <person name="Pelletier D.A."/>
            <person name="Klingeman D.M."/>
            <person name="Chang Y.J."/>
            <person name="Samatova N.F."/>
            <person name="Brown S.D."/>
        </authorList>
    </citation>
    <scope>NUCLEOTIDE SEQUENCE [LARGE SCALE GENOMIC DNA]</scope>
    <source>
        <strain evidence="7">ATCC 31821 / ZM4 / CP4</strain>
    </source>
</reference>
<dbReference type="HOGENOM" id="CLU_027938_5_1_5"/>
<evidence type="ECO:0000256" key="1">
    <source>
        <dbReference type="ARBA" id="ARBA00005189"/>
    </source>
</evidence>
<dbReference type="EMBL" id="AE008692">
    <property type="protein sequence ID" value="AAV89043.1"/>
    <property type="molecule type" value="Genomic_DNA"/>
</dbReference>
<proteinExistence type="predicted"/>
<dbReference type="CDD" id="cd07989">
    <property type="entry name" value="LPLAT_AGPAT-like"/>
    <property type="match status" value="1"/>
</dbReference>
<keyword evidence="4" id="KW-0472">Membrane</keyword>